<dbReference type="Pfam" id="PF04464">
    <property type="entry name" value="Glyphos_transf"/>
    <property type="match status" value="1"/>
</dbReference>
<name>A0A8J3EKU4_9BACL</name>
<evidence type="ECO:0000256" key="4">
    <source>
        <dbReference type="ARBA" id="ARBA00022679"/>
    </source>
</evidence>
<dbReference type="Gene3D" id="3.40.50.12580">
    <property type="match status" value="1"/>
</dbReference>
<reference evidence="7" key="2">
    <citation type="submission" date="2020-09" db="EMBL/GenBank/DDBJ databases">
        <authorList>
            <person name="Sun Q."/>
            <person name="Zhou Y."/>
        </authorList>
    </citation>
    <scope>NUCLEOTIDE SEQUENCE</scope>
    <source>
        <strain evidence="7">CGMCC 1.12777</strain>
    </source>
</reference>
<dbReference type="InterPro" id="IPR043148">
    <property type="entry name" value="TagF_C"/>
</dbReference>
<dbReference type="InterPro" id="IPR007554">
    <property type="entry name" value="Glycerophosphate_synth"/>
</dbReference>
<keyword evidence="5" id="KW-0777">Teichoic acid biosynthesis</keyword>
<dbReference type="GO" id="GO:0019350">
    <property type="term" value="P:teichoic acid biosynthetic process"/>
    <property type="evidence" value="ECO:0007669"/>
    <property type="project" value="UniProtKB-KW"/>
</dbReference>
<evidence type="ECO:0000256" key="6">
    <source>
        <dbReference type="ARBA" id="ARBA00023136"/>
    </source>
</evidence>
<evidence type="ECO:0000313" key="7">
    <source>
        <dbReference type="EMBL" id="GGH76584.1"/>
    </source>
</evidence>
<dbReference type="PANTHER" id="PTHR37316:SF2">
    <property type="entry name" value="TEICHOIC ACID RIBITOL-PHOSPHATE POLYMERASE TARK"/>
    <property type="match status" value="1"/>
</dbReference>
<dbReference type="SUPFAM" id="SSF53756">
    <property type="entry name" value="UDP-Glycosyltransferase/glycogen phosphorylase"/>
    <property type="match status" value="1"/>
</dbReference>
<keyword evidence="4" id="KW-0808">Transferase</keyword>
<dbReference type="EMBL" id="BMFV01000003">
    <property type="protein sequence ID" value="GGH76584.1"/>
    <property type="molecule type" value="Genomic_DNA"/>
</dbReference>
<keyword evidence="3" id="KW-1003">Cell membrane</keyword>
<organism evidence="7 8">
    <name type="scientific">Pullulanibacillus pueri</name>
    <dbReference type="NCBI Taxonomy" id="1437324"/>
    <lineage>
        <taxon>Bacteria</taxon>
        <taxon>Bacillati</taxon>
        <taxon>Bacillota</taxon>
        <taxon>Bacilli</taxon>
        <taxon>Bacillales</taxon>
        <taxon>Sporolactobacillaceae</taxon>
        <taxon>Pullulanibacillus</taxon>
    </lineage>
</organism>
<accession>A0A8J3EKU4</accession>
<comment type="caution">
    <text evidence="7">The sequence shown here is derived from an EMBL/GenBank/DDBJ whole genome shotgun (WGS) entry which is preliminary data.</text>
</comment>
<dbReference type="PANTHER" id="PTHR37316">
    <property type="entry name" value="TEICHOIC ACID GLYCEROL-PHOSPHATE PRIMASE"/>
    <property type="match status" value="1"/>
</dbReference>
<dbReference type="InterPro" id="IPR043149">
    <property type="entry name" value="TagF_N"/>
</dbReference>
<proteinExistence type="inferred from homology"/>
<gene>
    <name evidence="7" type="ORF">GCM10007096_07230</name>
</gene>
<reference evidence="7" key="1">
    <citation type="journal article" date="2014" name="Int. J. Syst. Evol. Microbiol.">
        <title>Complete genome sequence of Corynebacterium casei LMG S-19264T (=DSM 44701T), isolated from a smear-ripened cheese.</title>
        <authorList>
            <consortium name="US DOE Joint Genome Institute (JGI-PGF)"/>
            <person name="Walter F."/>
            <person name="Albersmeier A."/>
            <person name="Kalinowski J."/>
            <person name="Ruckert C."/>
        </authorList>
    </citation>
    <scope>NUCLEOTIDE SEQUENCE</scope>
    <source>
        <strain evidence="7">CGMCC 1.12777</strain>
    </source>
</reference>
<evidence type="ECO:0000313" key="8">
    <source>
        <dbReference type="Proteomes" id="UP000656813"/>
    </source>
</evidence>
<dbReference type="RefSeq" id="WP_188496027.1">
    <property type="nucleotide sequence ID" value="NZ_BMFV01000003.1"/>
</dbReference>
<keyword evidence="6" id="KW-0472">Membrane</keyword>
<comment type="subcellular location">
    <subcellularLocation>
        <location evidence="1">Cell membrane</location>
        <topology evidence="1">Peripheral membrane protein</topology>
    </subcellularLocation>
</comment>
<evidence type="ECO:0000256" key="3">
    <source>
        <dbReference type="ARBA" id="ARBA00022475"/>
    </source>
</evidence>
<dbReference type="Gene3D" id="3.40.50.11820">
    <property type="match status" value="1"/>
</dbReference>
<keyword evidence="8" id="KW-1185">Reference proteome</keyword>
<evidence type="ECO:0000256" key="1">
    <source>
        <dbReference type="ARBA" id="ARBA00004202"/>
    </source>
</evidence>
<dbReference type="Proteomes" id="UP000656813">
    <property type="component" value="Unassembled WGS sequence"/>
</dbReference>
<dbReference type="AlphaFoldDB" id="A0A8J3EKU4"/>
<dbReference type="InterPro" id="IPR051612">
    <property type="entry name" value="Teichoic_Acid_Biosynth"/>
</dbReference>
<comment type="similarity">
    <text evidence="2">Belongs to the CDP-glycerol glycerophosphotransferase family.</text>
</comment>
<dbReference type="GO" id="GO:0005886">
    <property type="term" value="C:plasma membrane"/>
    <property type="evidence" value="ECO:0007669"/>
    <property type="project" value="UniProtKB-SubCell"/>
</dbReference>
<sequence>MKFSKLVMTIVVKRLIQVVFFVSSALFPVNNNKVTFASYRSSELRGNLLNIYHEFYNRGQNYKFTFLFKRLNSTFLGKISYFFHIIRSSYHLATSRFFFIDDFYFPIYVITPRKGTEIIQLWHAAGAFKKFGYSTLSNTFGPSQQYLKHVKVHSNYSKVIVSSSEVIPYYAEAFNMSESNIIPLGVPRTDIFFEKEKCKGIISKFYIDFPELADKKVILYAPTFRGKSHYQEAYKCPIDFIKLKQLLGNEYVILLHLHPFMNSVSFLGDYMEDFIYQIQDDYNIHELMIISDMLITDYSSVVFDYSLLGRPVAFFADDLEQFKLERDFYYDYDTFIPGPSFKETDKLAQWILKAEFDIDAIINFRNRFFNFVDGQSSKRIVDFLLDEV</sequence>
<dbReference type="GO" id="GO:0047355">
    <property type="term" value="F:CDP-glycerol glycerophosphotransferase activity"/>
    <property type="evidence" value="ECO:0007669"/>
    <property type="project" value="InterPro"/>
</dbReference>
<protein>
    <recommendedName>
        <fullName evidence="9">CDP-ribitol ribitolphosphotransferase</fullName>
    </recommendedName>
</protein>
<evidence type="ECO:0008006" key="9">
    <source>
        <dbReference type="Google" id="ProtNLM"/>
    </source>
</evidence>
<evidence type="ECO:0000256" key="2">
    <source>
        <dbReference type="ARBA" id="ARBA00010488"/>
    </source>
</evidence>
<evidence type="ECO:0000256" key="5">
    <source>
        <dbReference type="ARBA" id="ARBA00022944"/>
    </source>
</evidence>